<dbReference type="SUPFAM" id="SSF56059">
    <property type="entry name" value="Glutathione synthetase ATP-binding domain-like"/>
    <property type="match status" value="1"/>
</dbReference>
<dbReference type="GO" id="GO:0015631">
    <property type="term" value="F:tubulin binding"/>
    <property type="evidence" value="ECO:0007669"/>
    <property type="project" value="TreeGrafter"/>
</dbReference>
<evidence type="ECO:0008006" key="12">
    <source>
        <dbReference type="Google" id="ProtNLM"/>
    </source>
</evidence>
<keyword evidence="9" id="KW-0206">Cytoskeleton</keyword>
<evidence type="ECO:0000256" key="5">
    <source>
        <dbReference type="ARBA" id="ARBA00022701"/>
    </source>
</evidence>
<sequence length="681" mass="77150">MDTSCVSRDSPSRAREARYTAIIDCSLFSWPRRLNIKYYITSLTARTKRRGNLPNLLEGRPALANGFLGAVSRLVLVVERGVIPSSGDRSLIFCGVSSNWASGLQDESAKWYGHFVHVEPEKKEHEIDEINMAMEEMIRTFRPELQVNIKARISALVSEVATSSTADRSKMSYCTDLDKSVLISNFEKRGWSQAGPDDDWNVYWRTSKLLSYRTINHFPNHYELSRKDLLVKNIKRYRKELEREKDPLAERGDAPGKYIYLDFIPVTFVLPADYNMFVEEYRKSPQSTWIMKPCGKSQGAGIFLINKLSKLKRWSRESKTPFNPTLVKESYVISRYIENPLLIGGKKFDLRMYVLVTSFRPLKAYLFKLGFCRFCTVKYDTSIQELDNLYVHLTNVSVQKHGGEYNCMHGGKLSVQNLRLFLEGTRGKQVTDNLFSNICWLIVHSLKAVAPVMANDRHCFECYGYDIIIDNGLKPWLVEVSDKVQEGLWPGGSSKLLVVSSSCRGLLQATIAAAATVESSVAESDVTTESLVFSSPCRTTVGVEGLSKESSVNEVVVSSRAASTVTVVFYLNNFYSSITKMDLSNHLLMEDFTTSYHRMSVASFDELCSYVREGIEKQRKRMNNSIPVEERVAVALRSPSVATRIRINVIHYCDLVAASWCPGRATRSQAWPGSKCIINWN</sequence>
<evidence type="ECO:0000256" key="7">
    <source>
        <dbReference type="ARBA" id="ARBA00022840"/>
    </source>
</evidence>
<dbReference type="PROSITE" id="PS51221">
    <property type="entry name" value="TTL"/>
    <property type="match status" value="1"/>
</dbReference>
<keyword evidence="3" id="KW-0963">Cytoplasm</keyword>
<evidence type="ECO:0000256" key="1">
    <source>
        <dbReference type="ARBA" id="ARBA00004120"/>
    </source>
</evidence>
<keyword evidence="5" id="KW-0493">Microtubule</keyword>
<dbReference type="GO" id="GO:0036064">
    <property type="term" value="C:ciliary basal body"/>
    <property type="evidence" value="ECO:0007669"/>
    <property type="project" value="TreeGrafter"/>
</dbReference>
<evidence type="ECO:0000256" key="4">
    <source>
        <dbReference type="ARBA" id="ARBA00022598"/>
    </source>
</evidence>
<keyword evidence="10" id="KW-0966">Cell projection</keyword>
<evidence type="ECO:0000256" key="8">
    <source>
        <dbReference type="ARBA" id="ARBA00023069"/>
    </source>
</evidence>
<evidence type="ECO:0000313" key="11">
    <source>
        <dbReference type="EMBL" id="CAD7424908.1"/>
    </source>
</evidence>
<evidence type="ECO:0000256" key="3">
    <source>
        <dbReference type="ARBA" id="ARBA00022490"/>
    </source>
</evidence>
<name>A0A7R9HLX1_9NEOP</name>
<dbReference type="GO" id="GO:0005524">
    <property type="term" value="F:ATP binding"/>
    <property type="evidence" value="ECO:0007669"/>
    <property type="project" value="UniProtKB-KW"/>
</dbReference>
<keyword evidence="4" id="KW-0436">Ligase</keyword>
<dbReference type="PANTHER" id="PTHR12241:SF31">
    <property type="entry name" value="POLYGLUTAMYLASE COMPLEX SUBUNIT TTLL1"/>
    <property type="match status" value="1"/>
</dbReference>
<evidence type="ECO:0000256" key="9">
    <source>
        <dbReference type="ARBA" id="ARBA00023212"/>
    </source>
</evidence>
<organism evidence="11">
    <name type="scientific">Timema monikensis</name>
    <dbReference type="NCBI Taxonomy" id="170555"/>
    <lineage>
        <taxon>Eukaryota</taxon>
        <taxon>Metazoa</taxon>
        <taxon>Ecdysozoa</taxon>
        <taxon>Arthropoda</taxon>
        <taxon>Hexapoda</taxon>
        <taxon>Insecta</taxon>
        <taxon>Pterygota</taxon>
        <taxon>Neoptera</taxon>
        <taxon>Polyneoptera</taxon>
        <taxon>Phasmatodea</taxon>
        <taxon>Timematodea</taxon>
        <taxon>Timematoidea</taxon>
        <taxon>Timematidae</taxon>
        <taxon>Timema</taxon>
    </lineage>
</organism>
<dbReference type="Pfam" id="PF03133">
    <property type="entry name" value="TTL"/>
    <property type="match status" value="1"/>
</dbReference>
<evidence type="ECO:0000256" key="10">
    <source>
        <dbReference type="ARBA" id="ARBA00023273"/>
    </source>
</evidence>
<accession>A0A7R9HLX1</accession>
<comment type="subcellular location">
    <subcellularLocation>
        <location evidence="1">Cytoplasm</location>
        <location evidence="1">Cytoskeleton</location>
        <location evidence="1">Cilium basal body</location>
    </subcellularLocation>
</comment>
<dbReference type="AlphaFoldDB" id="A0A7R9HLX1"/>
<gene>
    <name evidence="11" type="ORF">TMSB3V08_LOCUS1833</name>
</gene>
<proteinExistence type="inferred from homology"/>
<protein>
    <recommendedName>
        <fullName evidence="12">Tubulin polyglutamylase TTLL1</fullName>
    </recommendedName>
</protein>
<keyword evidence="8" id="KW-0969">Cilium</keyword>
<dbReference type="GO" id="GO:0005874">
    <property type="term" value="C:microtubule"/>
    <property type="evidence" value="ECO:0007669"/>
    <property type="project" value="UniProtKB-KW"/>
</dbReference>
<reference evidence="11" key="1">
    <citation type="submission" date="2020-11" db="EMBL/GenBank/DDBJ databases">
        <authorList>
            <person name="Tran Van P."/>
        </authorList>
    </citation>
    <scope>NUCLEOTIDE SEQUENCE</scope>
</reference>
<dbReference type="EMBL" id="OB792856">
    <property type="protein sequence ID" value="CAD7424908.1"/>
    <property type="molecule type" value="Genomic_DNA"/>
</dbReference>
<dbReference type="PANTHER" id="PTHR12241">
    <property type="entry name" value="TUBULIN POLYGLUTAMYLASE"/>
    <property type="match status" value="1"/>
</dbReference>
<dbReference type="InterPro" id="IPR004344">
    <property type="entry name" value="TTL/TTLL_fam"/>
</dbReference>
<dbReference type="Gene3D" id="3.30.470.20">
    <property type="entry name" value="ATP-grasp fold, B domain"/>
    <property type="match status" value="1"/>
</dbReference>
<dbReference type="GO" id="GO:0070740">
    <property type="term" value="F:tubulin-glutamic acid ligase activity"/>
    <property type="evidence" value="ECO:0007669"/>
    <property type="project" value="TreeGrafter"/>
</dbReference>
<evidence type="ECO:0000256" key="6">
    <source>
        <dbReference type="ARBA" id="ARBA00022741"/>
    </source>
</evidence>
<dbReference type="GO" id="GO:0000226">
    <property type="term" value="P:microtubule cytoskeleton organization"/>
    <property type="evidence" value="ECO:0007669"/>
    <property type="project" value="TreeGrafter"/>
</dbReference>
<evidence type="ECO:0000256" key="2">
    <source>
        <dbReference type="ARBA" id="ARBA00006118"/>
    </source>
</evidence>
<keyword evidence="7" id="KW-0067">ATP-binding</keyword>
<comment type="similarity">
    <text evidence="2">Belongs to the tubulin polyglutamylase family.</text>
</comment>
<keyword evidence="6" id="KW-0547">Nucleotide-binding</keyword>